<dbReference type="AlphaFoldDB" id="A0A4Y2I9U0"/>
<name>A0A4Y2I9U0_ARAVE</name>
<dbReference type="Proteomes" id="UP000499080">
    <property type="component" value="Unassembled WGS sequence"/>
</dbReference>
<comment type="caution">
    <text evidence="1">The sequence shown here is derived from an EMBL/GenBank/DDBJ whole genome shotgun (WGS) entry which is preliminary data.</text>
</comment>
<gene>
    <name evidence="1" type="ORF">AVEN_36371_1</name>
</gene>
<dbReference type="EMBL" id="BGPR01262077">
    <property type="protein sequence ID" value="GBM74458.1"/>
    <property type="molecule type" value="Genomic_DNA"/>
</dbReference>
<protein>
    <submittedName>
        <fullName evidence="1">Uncharacterized protein</fullName>
    </submittedName>
</protein>
<sequence>SKNDGMELFQNSGRSLKWEDFSVESDTALFVLPDKRIYSAIYRPQEKDVMLMVSHLFLLSP</sequence>
<proteinExistence type="predicted"/>
<dbReference type="OrthoDB" id="6381867at2759"/>
<feature type="non-terminal residue" evidence="1">
    <location>
        <position position="1"/>
    </location>
</feature>
<keyword evidence="2" id="KW-1185">Reference proteome</keyword>
<evidence type="ECO:0000313" key="1">
    <source>
        <dbReference type="EMBL" id="GBM74458.1"/>
    </source>
</evidence>
<accession>A0A4Y2I9U0</accession>
<reference evidence="1 2" key="1">
    <citation type="journal article" date="2019" name="Sci. Rep.">
        <title>Orb-weaving spider Araneus ventricosus genome elucidates the spidroin gene catalogue.</title>
        <authorList>
            <person name="Kono N."/>
            <person name="Nakamura H."/>
            <person name="Ohtoshi R."/>
            <person name="Moran D.A.P."/>
            <person name="Shinohara A."/>
            <person name="Yoshida Y."/>
            <person name="Fujiwara M."/>
            <person name="Mori M."/>
            <person name="Tomita M."/>
            <person name="Arakawa K."/>
        </authorList>
    </citation>
    <scope>NUCLEOTIDE SEQUENCE [LARGE SCALE GENOMIC DNA]</scope>
</reference>
<evidence type="ECO:0000313" key="2">
    <source>
        <dbReference type="Proteomes" id="UP000499080"/>
    </source>
</evidence>
<organism evidence="1 2">
    <name type="scientific">Araneus ventricosus</name>
    <name type="common">Orbweaver spider</name>
    <name type="synonym">Epeira ventricosa</name>
    <dbReference type="NCBI Taxonomy" id="182803"/>
    <lineage>
        <taxon>Eukaryota</taxon>
        <taxon>Metazoa</taxon>
        <taxon>Ecdysozoa</taxon>
        <taxon>Arthropoda</taxon>
        <taxon>Chelicerata</taxon>
        <taxon>Arachnida</taxon>
        <taxon>Araneae</taxon>
        <taxon>Araneomorphae</taxon>
        <taxon>Entelegynae</taxon>
        <taxon>Araneoidea</taxon>
        <taxon>Araneidae</taxon>
        <taxon>Araneus</taxon>
    </lineage>
</organism>